<name>A0ABP9URY9_9BACT</name>
<evidence type="ECO:0008006" key="3">
    <source>
        <dbReference type="Google" id="ProtNLM"/>
    </source>
</evidence>
<reference evidence="1 2" key="1">
    <citation type="submission" date="2024-02" db="EMBL/GenBank/DDBJ databases">
        <title>Haloferula sargassicola NBRC 104335.</title>
        <authorList>
            <person name="Ichikawa N."/>
            <person name="Katano-Makiyama Y."/>
            <person name="Hidaka K."/>
        </authorList>
    </citation>
    <scope>NUCLEOTIDE SEQUENCE [LARGE SCALE GENOMIC DNA]</scope>
    <source>
        <strain evidence="1 2">NBRC 104335</strain>
    </source>
</reference>
<dbReference type="Proteomes" id="UP001476282">
    <property type="component" value="Unassembled WGS sequence"/>
</dbReference>
<accession>A0ABP9URY9</accession>
<proteinExistence type="predicted"/>
<protein>
    <recommendedName>
        <fullName evidence="3">50S ribosomal protein L19e</fullName>
    </recommendedName>
</protein>
<evidence type="ECO:0000313" key="1">
    <source>
        <dbReference type="EMBL" id="GAA5482074.1"/>
    </source>
</evidence>
<evidence type="ECO:0000313" key="2">
    <source>
        <dbReference type="Proteomes" id="UP001476282"/>
    </source>
</evidence>
<keyword evidence="2" id="KW-1185">Reference proteome</keyword>
<comment type="caution">
    <text evidence="1">The sequence shown here is derived from an EMBL/GenBank/DDBJ whole genome shotgun (WGS) entry which is preliminary data.</text>
</comment>
<gene>
    <name evidence="1" type="ORF">Hsar01_01289</name>
</gene>
<organism evidence="1 2">
    <name type="scientific">Haloferula sargassicola</name>
    <dbReference type="NCBI Taxonomy" id="490096"/>
    <lineage>
        <taxon>Bacteria</taxon>
        <taxon>Pseudomonadati</taxon>
        <taxon>Verrucomicrobiota</taxon>
        <taxon>Verrucomicrobiia</taxon>
        <taxon>Verrucomicrobiales</taxon>
        <taxon>Verrucomicrobiaceae</taxon>
        <taxon>Haloferula</taxon>
    </lineage>
</organism>
<sequence>MLFEAEVVKAGPGEAVVRAGRPLLEGDVDRVRVILGGKDVISRSMVHRLRREGKIRGWQPRGGGKRRDGRASNAKWIFDLGTVYAHREKRRAEGER</sequence>
<dbReference type="EMBL" id="BAABRI010000006">
    <property type="protein sequence ID" value="GAA5482074.1"/>
    <property type="molecule type" value="Genomic_DNA"/>
</dbReference>